<evidence type="ECO:0000256" key="1">
    <source>
        <dbReference type="ARBA" id="ARBA00004141"/>
    </source>
</evidence>
<keyword evidence="2 5" id="KW-0812">Transmembrane</keyword>
<name>A0A318RVY1_WILLI</name>
<comment type="subcellular location">
    <subcellularLocation>
        <location evidence="1">Membrane</location>
        <topology evidence="1">Multi-pass membrane protein</topology>
    </subcellularLocation>
</comment>
<feature type="transmembrane region" description="Helical" evidence="5">
    <location>
        <begin position="350"/>
        <end position="374"/>
    </location>
</feature>
<keyword evidence="3 5" id="KW-1133">Transmembrane helix</keyword>
<evidence type="ECO:0000256" key="2">
    <source>
        <dbReference type="ARBA" id="ARBA00022692"/>
    </source>
</evidence>
<feature type="transmembrane region" description="Helical" evidence="5">
    <location>
        <begin position="130"/>
        <end position="149"/>
    </location>
</feature>
<dbReference type="InterPro" id="IPR011701">
    <property type="entry name" value="MFS"/>
</dbReference>
<comment type="caution">
    <text evidence="6">The sequence shown here is derived from an EMBL/GenBank/DDBJ whole genome shotgun (WGS) entry which is preliminary data.</text>
</comment>
<dbReference type="RefSeq" id="WP_110471580.1">
    <property type="nucleotide sequence ID" value="NZ_QJSP01000014.1"/>
</dbReference>
<keyword evidence="7" id="KW-1185">Reference proteome</keyword>
<feature type="transmembrane region" description="Helical" evidence="5">
    <location>
        <begin position="325"/>
        <end position="344"/>
    </location>
</feature>
<gene>
    <name evidence="6" type="ORF">DFR67_11410</name>
</gene>
<dbReference type="SUPFAM" id="SSF103473">
    <property type="entry name" value="MFS general substrate transporter"/>
    <property type="match status" value="1"/>
</dbReference>
<feature type="transmembrane region" description="Helical" evidence="5">
    <location>
        <begin position="198"/>
        <end position="216"/>
    </location>
</feature>
<evidence type="ECO:0000313" key="6">
    <source>
        <dbReference type="EMBL" id="PYE13917.1"/>
    </source>
</evidence>
<feature type="transmembrane region" description="Helical" evidence="5">
    <location>
        <begin position="236"/>
        <end position="256"/>
    </location>
</feature>
<dbReference type="EMBL" id="QJSP01000014">
    <property type="protein sequence ID" value="PYE13917.1"/>
    <property type="molecule type" value="Genomic_DNA"/>
</dbReference>
<dbReference type="AlphaFoldDB" id="A0A318RVY1"/>
<dbReference type="PANTHER" id="PTHR23514">
    <property type="entry name" value="BYPASS OF STOP CODON PROTEIN 6"/>
    <property type="match status" value="1"/>
</dbReference>
<evidence type="ECO:0000256" key="5">
    <source>
        <dbReference type="SAM" id="Phobius"/>
    </source>
</evidence>
<accession>A0A318RVY1</accession>
<proteinExistence type="predicted"/>
<feature type="transmembrane region" description="Helical" evidence="5">
    <location>
        <begin position="35"/>
        <end position="54"/>
    </location>
</feature>
<dbReference type="GO" id="GO:0016020">
    <property type="term" value="C:membrane"/>
    <property type="evidence" value="ECO:0007669"/>
    <property type="project" value="UniProtKB-SubCell"/>
</dbReference>
<evidence type="ECO:0000256" key="3">
    <source>
        <dbReference type="ARBA" id="ARBA00022989"/>
    </source>
</evidence>
<dbReference type="GO" id="GO:0022857">
    <property type="term" value="F:transmembrane transporter activity"/>
    <property type="evidence" value="ECO:0007669"/>
    <property type="project" value="InterPro"/>
</dbReference>
<dbReference type="Gene3D" id="1.20.1250.20">
    <property type="entry name" value="MFS general substrate transporter like domains"/>
    <property type="match status" value="2"/>
</dbReference>
<dbReference type="PANTHER" id="PTHR23514:SF13">
    <property type="entry name" value="INNER MEMBRANE PROTEIN YBJJ"/>
    <property type="match status" value="1"/>
</dbReference>
<dbReference type="Proteomes" id="UP000247591">
    <property type="component" value="Unassembled WGS sequence"/>
</dbReference>
<feature type="transmembrane region" description="Helical" evidence="5">
    <location>
        <begin position="155"/>
        <end position="177"/>
    </location>
</feature>
<sequence>MRVAVSGIFALNGLLAAMWVAHIPVIQSRTGVDHATLGGLLLVLGGSAFIGMQVMGPLTDRFGSRFPTVISAMALSGAIVLPGLATGTTSLAVALVAFGFCNGALDVCMNSQAVLTERAYGRPIMSSFHGFFSVGGLVGSGVVAATVATDVPLPATLLACCVLGVGTALLLARSLLAGRPGDGRSQAQIVADGPERKPWGRIALLAAVAFSVMLAEGTAYDWSALHLVERFDQPEAMGAVAFGAFSATMVIARFSADAVSARLGPVAVVRVGSLVGFAGIALVICSPTPLLSVAGWAIFGLGVAGGVPQLFTAAGNLSTRSSGQTISLVVGFGYVGMLSGPAVIGPVSHWWSLGSALWLAAAAMLFAAVAAPIVRPRGVDEAAPLSGAVEGSAAGEVSASGERPQT</sequence>
<dbReference type="CDD" id="cd17393">
    <property type="entry name" value="MFS_MosC_like"/>
    <property type="match status" value="1"/>
</dbReference>
<organism evidence="6 7">
    <name type="scientific">Williamsia limnetica</name>
    <dbReference type="NCBI Taxonomy" id="882452"/>
    <lineage>
        <taxon>Bacteria</taxon>
        <taxon>Bacillati</taxon>
        <taxon>Actinomycetota</taxon>
        <taxon>Actinomycetes</taxon>
        <taxon>Mycobacteriales</taxon>
        <taxon>Nocardiaceae</taxon>
        <taxon>Williamsia</taxon>
    </lineage>
</organism>
<evidence type="ECO:0000256" key="4">
    <source>
        <dbReference type="ARBA" id="ARBA00023136"/>
    </source>
</evidence>
<reference evidence="6 7" key="1">
    <citation type="submission" date="2018-06" db="EMBL/GenBank/DDBJ databases">
        <title>Genomic Encyclopedia of Type Strains, Phase IV (KMG-IV): sequencing the most valuable type-strain genomes for metagenomic binning, comparative biology and taxonomic classification.</title>
        <authorList>
            <person name="Goeker M."/>
        </authorList>
    </citation>
    <scope>NUCLEOTIDE SEQUENCE [LARGE SCALE GENOMIC DNA]</scope>
    <source>
        <strain evidence="6 7">DSM 45521</strain>
    </source>
</reference>
<feature type="transmembrane region" description="Helical" evidence="5">
    <location>
        <begin position="263"/>
        <end position="284"/>
    </location>
</feature>
<dbReference type="InterPro" id="IPR051788">
    <property type="entry name" value="MFS_Transporter"/>
</dbReference>
<evidence type="ECO:0000313" key="7">
    <source>
        <dbReference type="Proteomes" id="UP000247591"/>
    </source>
</evidence>
<keyword evidence="4 5" id="KW-0472">Membrane</keyword>
<feature type="transmembrane region" description="Helical" evidence="5">
    <location>
        <begin position="290"/>
        <end position="313"/>
    </location>
</feature>
<protein>
    <submittedName>
        <fullName evidence="6">Putative MFS family arabinose efflux permease</fullName>
    </submittedName>
</protein>
<dbReference type="InterPro" id="IPR036259">
    <property type="entry name" value="MFS_trans_sf"/>
</dbReference>
<dbReference type="Pfam" id="PF07690">
    <property type="entry name" value="MFS_1"/>
    <property type="match status" value="1"/>
</dbReference>
<dbReference type="OrthoDB" id="151222at2"/>